<accession>A0A3N1KY29</accession>
<evidence type="ECO:0000259" key="2">
    <source>
        <dbReference type="PROSITE" id="PS50056"/>
    </source>
</evidence>
<protein>
    <submittedName>
        <fullName evidence="3">Dual specificity protein phosphatase-like protein</fullName>
    </submittedName>
</protein>
<dbReference type="PROSITE" id="PS00383">
    <property type="entry name" value="TYR_PHOSPHATASE_1"/>
    <property type="match status" value="1"/>
</dbReference>
<comment type="caution">
    <text evidence="3">The sequence shown here is derived from an EMBL/GenBank/DDBJ whole genome shotgun (WGS) entry which is preliminary data.</text>
</comment>
<evidence type="ECO:0000256" key="1">
    <source>
        <dbReference type="ARBA" id="ARBA00022801"/>
    </source>
</evidence>
<dbReference type="FunFam" id="3.90.190.10:FF:000157">
    <property type="entry name" value="Protein-tyrosine phosphatase"/>
    <property type="match status" value="1"/>
</dbReference>
<dbReference type="SMART" id="SM00404">
    <property type="entry name" value="PTPc_motif"/>
    <property type="match status" value="1"/>
</dbReference>
<dbReference type="InterPro" id="IPR000387">
    <property type="entry name" value="Tyr_Pase_dom"/>
</dbReference>
<dbReference type="Pfam" id="PF22784">
    <property type="entry name" value="PTP-SAK"/>
    <property type="match status" value="1"/>
</dbReference>
<reference evidence="3 4" key="1">
    <citation type="submission" date="2018-11" db="EMBL/GenBank/DDBJ databases">
        <title>Genomic Encyclopedia of Type Strains, Phase IV (KMG-IV): sequencing the most valuable type-strain genomes for metagenomic binning, comparative biology and taxonomic classification.</title>
        <authorList>
            <person name="Goeker M."/>
        </authorList>
    </citation>
    <scope>NUCLEOTIDE SEQUENCE [LARGE SCALE GENOMIC DNA]</scope>
    <source>
        <strain evidence="3 4">DSM 5900</strain>
    </source>
</reference>
<feature type="domain" description="Tyrosine specific protein phosphatases" evidence="2">
    <location>
        <begin position="91"/>
        <end position="158"/>
    </location>
</feature>
<organism evidence="3 4">
    <name type="scientific">Stella humosa</name>
    <dbReference type="NCBI Taxonomy" id="94"/>
    <lineage>
        <taxon>Bacteria</taxon>
        <taxon>Pseudomonadati</taxon>
        <taxon>Pseudomonadota</taxon>
        <taxon>Alphaproteobacteria</taxon>
        <taxon>Rhodospirillales</taxon>
        <taxon>Stellaceae</taxon>
        <taxon>Stella</taxon>
    </lineage>
</organism>
<gene>
    <name evidence="3" type="ORF">EDC65_4338</name>
</gene>
<dbReference type="EMBL" id="RJKX01000016">
    <property type="protein sequence ID" value="ROP83689.1"/>
    <property type="molecule type" value="Genomic_DNA"/>
</dbReference>
<dbReference type="InterPro" id="IPR050561">
    <property type="entry name" value="PTP"/>
</dbReference>
<dbReference type="InterPro" id="IPR029021">
    <property type="entry name" value="Prot-tyrosine_phosphatase-like"/>
</dbReference>
<evidence type="ECO:0000313" key="4">
    <source>
        <dbReference type="Proteomes" id="UP000278222"/>
    </source>
</evidence>
<dbReference type="InterPro" id="IPR003595">
    <property type="entry name" value="Tyr_Pase_cat"/>
</dbReference>
<dbReference type="AlphaFoldDB" id="A0A3N1KY29"/>
<evidence type="ECO:0000313" key="3">
    <source>
        <dbReference type="EMBL" id="ROP83689.1"/>
    </source>
</evidence>
<dbReference type="PROSITE" id="PS50056">
    <property type="entry name" value="TYR_PHOSPHATASE_2"/>
    <property type="match status" value="1"/>
</dbReference>
<name>A0A3N1KY29_9PROT</name>
<dbReference type="Gene3D" id="3.90.190.10">
    <property type="entry name" value="Protein tyrosine phosphatase superfamily"/>
    <property type="match status" value="1"/>
</dbReference>
<dbReference type="RefSeq" id="WP_123693458.1">
    <property type="nucleotide sequence ID" value="NZ_AP019700.1"/>
</dbReference>
<dbReference type="PANTHER" id="PTHR23339">
    <property type="entry name" value="TYROSINE SPECIFIC PROTEIN PHOSPHATASE AND DUAL SPECIFICITY PROTEIN PHOSPHATASE"/>
    <property type="match status" value="1"/>
</dbReference>
<dbReference type="InterPro" id="IPR016130">
    <property type="entry name" value="Tyr_Pase_AS"/>
</dbReference>
<keyword evidence="4" id="KW-1185">Reference proteome</keyword>
<keyword evidence="1" id="KW-0378">Hydrolase</keyword>
<dbReference type="Proteomes" id="UP000278222">
    <property type="component" value="Unassembled WGS sequence"/>
</dbReference>
<dbReference type="InterPro" id="IPR057023">
    <property type="entry name" value="PTP-SAK"/>
</dbReference>
<dbReference type="OrthoDB" id="9806482at2"/>
<dbReference type="GO" id="GO:0016791">
    <property type="term" value="F:phosphatase activity"/>
    <property type="evidence" value="ECO:0007669"/>
    <property type="project" value="UniProtKB-ARBA"/>
</dbReference>
<proteinExistence type="predicted"/>
<sequence>MALAPYTITALALPERPGIIGLAPVPGRVDLDADIAIIRSWGAATVVTLQPQDELDWLGIGHLGRAVVAAGLEWHHLPILDLRAPDALFEQSWEAVATAVLARLDRGERVMVHCRGGFGRTGTVAARLLVLRGLAPAAAIALVRHTRPGSIETDDQERYILALGN</sequence>
<dbReference type="SUPFAM" id="SSF52799">
    <property type="entry name" value="(Phosphotyrosine protein) phosphatases II"/>
    <property type="match status" value="1"/>
</dbReference>